<evidence type="ECO:0000256" key="4">
    <source>
        <dbReference type="SAM" id="MobiDB-lite"/>
    </source>
</evidence>
<keyword evidence="2 3" id="KW-0802">TPR repeat</keyword>
<gene>
    <name evidence="6" type="ORF">AWT59_1503</name>
</gene>
<dbReference type="InterPro" id="IPR051012">
    <property type="entry name" value="CellSynth/LPSAsmb/PSIAsmb"/>
</dbReference>
<dbReference type="EMBL" id="LSLI01000032">
    <property type="protein sequence ID" value="KXS32355.1"/>
    <property type="molecule type" value="Genomic_DNA"/>
</dbReference>
<reference evidence="6 7" key="1">
    <citation type="submission" date="2016-02" db="EMBL/GenBank/DDBJ databases">
        <authorList>
            <person name="Wen L."/>
            <person name="He K."/>
            <person name="Yang H."/>
        </authorList>
    </citation>
    <scope>NUCLEOTIDE SEQUENCE [LARGE SCALE GENOMIC DNA]</scope>
    <source>
        <strain evidence="6">ShG14-8</strain>
    </source>
</reference>
<keyword evidence="5" id="KW-0732">Signal</keyword>
<dbReference type="Proteomes" id="UP000070578">
    <property type="component" value="Unassembled WGS sequence"/>
</dbReference>
<evidence type="ECO:0000313" key="6">
    <source>
        <dbReference type="EMBL" id="KXS32355.1"/>
    </source>
</evidence>
<feature type="repeat" description="TPR" evidence="3">
    <location>
        <begin position="513"/>
        <end position="546"/>
    </location>
</feature>
<dbReference type="PROSITE" id="PS51257">
    <property type="entry name" value="PROKAR_LIPOPROTEIN"/>
    <property type="match status" value="1"/>
</dbReference>
<evidence type="ECO:0000313" key="7">
    <source>
        <dbReference type="Proteomes" id="UP000070578"/>
    </source>
</evidence>
<keyword evidence="1" id="KW-0677">Repeat</keyword>
<dbReference type="PROSITE" id="PS50005">
    <property type="entry name" value="TPR"/>
    <property type="match status" value="1"/>
</dbReference>
<protein>
    <submittedName>
        <fullName evidence="6">TPR repeat-containing protein</fullName>
    </submittedName>
</protein>
<dbReference type="PANTHER" id="PTHR45586:SF1">
    <property type="entry name" value="LIPOPOLYSACCHARIDE ASSEMBLY PROTEIN B"/>
    <property type="match status" value="1"/>
</dbReference>
<dbReference type="Gene3D" id="1.25.40.10">
    <property type="entry name" value="Tetratricopeptide repeat domain"/>
    <property type="match status" value="4"/>
</dbReference>
<evidence type="ECO:0000256" key="1">
    <source>
        <dbReference type="ARBA" id="ARBA00022737"/>
    </source>
</evidence>
<feature type="chain" id="PRO_5007483942" evidence="5">
    <location>
        <begin position="31"/>
        <end position="591"/>
    </location>
</feature>
<dbReference type="Pfam" id="PF13174">
    <property type="entry name" value="TPR_6"/>
    <property type="match status" value="1"/>
</dbReference>
<dbReference type="SMART" id="SM00028">
    <property type="entry name" value="TPR"/>
    <property type="match status" value="7"/>
</dbReference>
<feature type="region of interest" description="Disordered" evidence="4">
    <location>
        <begin position="35"/>
        <end position="55"/>
    </location>
</feature>
<reference evidence="6 7" key="2">
    <citation type="submission" date="2016-03" db="EMBL/GenBank/DDBJ databases">
        <title>New uncultured bacterium of the family Gallionellaceae from acid mine drainage: description and reconstruction of genome based on metagenomic analysis of microbial community.</title>
        <authorList>
            <person name="Kadnikov V."/>
            <person name="Ivasenko D."/>
            <person name="Beletsky A."/>
            <person name="Mardanov A."/>
            <person name="Danilova E."/>
            <person name="Pimenov N."/>
            <person name="Karnachuk O."/>
            <person name="Ravin N."/>
        </authorList>
    </citation>
    <scope>NUCLEOTIDE SEQUENCE [LARGE SCALE GENOMIC DNA]</scope>
    <source>
        <strain evidence="6">ShG14-8</strain>
    </source>
</reference>
<feature type="signal peptide" evidence="5">
    <location>
        <begin position="1"/>
        <end position="30"/>
    </location>
</feature>
<name>A0A139BUC5_9PROT</name>
<dbReference type="Pfam" id="PF14559">
    <property type="entry name" value="TPR_19"/>
    <property type="match status" value="1"/>
</dbReference>
<dbReference type="SUPFAM" id="SSF48452">
    <property type="entry name" value="TPR-like"/>
    <property type="match status" value="3"/>
</dbReference>
<accession>A0A139BUC5</accession>
<evidence type="ECO:0000256" key="5">
    <source>
        <dbReference type="SAM" id="SignalP"/>
    </source>
</evidence>
<proteinExistence type="predicted"/>
<dbReference type="InterPro" id="IPR019734">
    <property type="entry name" value="TPR_rpt"/>
</dbReference>
<dbReference type="Pfam" id="PF13432">
    <property type="entry name" value="TPR_16"/>
    <property type="match status" value="2"/>
</dbReference>
<sequence>MCAHIKSSIVMTQLKLIILGALLLTACAHAPGKISPNAPEQAEAAKSPEPPKQPVAAPVVLPDVELNSDLLYEILMTDIASQRGQPELAADDALDLARKTRDPRLAMRAAHLAIESGQMDKAIEALRIWQQIDPNSQTVSRLLSSVLLRNGMIDEARQEFVKVLKAEGDHTGQTFLQLYQMLAVYPDRAAALKLLRDLAAPYPGVAEAHWAEAQLAQATGDQALALREIRRARDLRPEWDMAVSLEASLLQKSSPQQGLDVLKHYLSDYPDAHEIRLQYARALLEQKQYIQSRAEFQRLSNENPDNPELAYATALISLQLNDLQSAEKELKLALEKGKKDRNTVQYYLGQLSEAKNSNDEAIAYYREVTGGEFQAAAQIRLAYLLSKGGQIAEARRILDQVVVSNDQQRAQIALIEAQLLRDAGQDVESFQVLQSASEKMPNDPDLLYGAAMMADKIGKPEVFEKMMRQVIKIRPDYAQAYNALGYSLLDRNERIPEALALVEKALQLAPDDASIMDSVGWGYFRSGKLDDSVKMLRRAYASDPDPEIAAHLGEALWVSGDKDGARKVWQASLKTNPGNAPLQAVIKKFQP</sequence>
<organism evidence="6 7">
    <name type="scientific">Candidatus Gallionella acididurans</name>
    <dbReference type="NCBI Taxonomy" id="1796491"/>
    <lineage>
        <taxon>Bacteria</taxon>
        <taxon>Pseudomonadati</taxon>
        <taxon>Pseudomonadota</taxon>
        <taxon>Betaproteobacteria</taxon>
        <taxon>Nitrosomonadales</taxon>
        <taxon>Gallionellaceae</taxon>
        <taxon>Gallionella</taxon>
    </lineage>
</organism>
<evidence type="ECO:0000256" key="3">
    <source>
        <dbReference type="PROSITE-ProRule" id="PRU00339"/>
    </source>
</evidence>
<evidence type="ECO:0000256" key="2">
    <source>
        <dbReference type="ARBA" id="ARBA00022803"/>
    </source>
</evidence>
<dbReference type="InterPro" id="IPR011990">
    <property type="entry name" value="TPR-like_helical_dom_sf"/>
</dbReference>
<dbReference type="PANTHER" id="PTHR45586">
    <property type="entry name" value="TPR REPEAT-CONTAINING PROTEIN PA4667"/>
    <property type="match status" value="1"/>
</dbReference>
<dbReference type="AlphaFoldDB" id="A0A139BUC5"/>
<comment type="caution">
    <text evidence="6">The sequence shown here is derived from an EMBL/GenBank/DDBJ whole genome shotgun (WGS) entry which is preliminary data.</text>
</comment>